<dbReference type="Proteomes" id="UP000276506">
    <property type="component" value="Unassembled WGS sequence"/>
</dbReference>
<dbReference type="SUPFAM" id="SSF51735">
    <property type="entry name" value="NAD(P)-binding Rossmann-fold domains"/>
    <property type="match status" value="1"/>
</dbReference>
<reference evidence="3 4" key="1">
    <citation type="submission" date="2018-10" db="EMBL/GenBank/DDBJ databases">
        <title>Transmission dynamics of multidrug resistant bacteria on intensive care unit surfaces.</title>
        <authorList>
            <person name="D'Souza A.W."/>
            <person name="Potter R.F."/>
            <person name="Wallace M."/>
            <person name="Shupe A."/>
            <person name="Patel S."/>
            <person name="Sun S."/>
            <person name="Gul D."/>
            <person name="Kwon J.H."/>
            <person name="Andleeb S."/>
            <person name="Burnham C.-A.D."/>
            <person name="Dantas G."/>
        </authorList>
    </citation>
    <scope>NUCLEOTIDE SEQUENCE [LARGE SCALE GENOMIC DNA]</scope>
    <source>
        <strain evidence="3 4">PX_177</strain>
    </source>
</reference>
<dbReference type="PRINTS" id="PR00081">
    <property type="entry name" value="GDHRDH"/>
</dbReference>
<accession>A0A3R8U892</accession>
<evidence type="ECO:0000256" key="1">
    <source>
        <dbReference type="ARBA" id="ARBA00006484"/>
    </source>
</evidence>
<dbReference type="InterPro" id="IPR002347">
    <property type="entry name" value="SDR_fam"/>
</dbReference>
<dbReference type="InterPro" id="IPR036291">
    <property type="entry name" value="NAD(P)-bd_dom_sf"/>
</dbReference>
<dbReference type="Gene3D" id="3.40.50.720">
    <property type="entry name" value="NAD(P)-binding Rossmann-like Domain"/>
    <property type="match status" value="1"/>
</dbReference>
<evidence type="ECO:0000313" key="4">
    <source>
        <dbReference type="Proteomes" id="UP000276506"/>
    </source>
</evidence>
<dbReference type="Pfam" id="PF00106">
    <property type="entry name" value="adh_short"/>
    <property type="match status" value="1"/>
</dbReference>
<name>A0A3R8U892_9GAMM</name>
<proteinExistence type="inferred from homology"/>
<dbReference type="GO" id="GO:0016616">
    <property type="term" value="F:oxidoreductase activity, acting on the CH-OH group of donors, NAD or NADP as acceptor"/>
    <property type="evidence" value="ECO:0007669"/>
    <property type="project" value="TreeGrafter"/>
</dbReference>
<dbReference type="AlphaFoldDB" id="A0A3R8U892"/>
<dbReference type="EMBL" id="RHQL01000002">
    <property type="protein sequence ID" value="RRV13409.1"/>
    <property type="molecule type" value="Genomic_DNA"/>
</dbReference>
<dbReference type="RefSeq" id="WP_125876694.1">
    <property type="nucleotide sequence ID" value="NZ_RHQL01000002.1"/>
</dbReference>
<dbReference type="PRINTS" id="PR00080">
    <property type="entry name" value="SDRFAMILY"/>
</dbReference>
<comment type="similarity">
    <text evidence="1 2">Belongs to the short-chain dehydrogenases/reductases (SDR) family.</text>
</comment>
<dbReference type="GO" id="GO:0030497">
    <property type="term" value="P:fatty acid elongation"/>
    <property type="evidence" value="ECO:0007669"/>
    <property type="project" value="TreeGrafter"/>
</dbReference>
<protein>
    <submittedName>
        <fullName evidence="3">SDR family oxidoreductase</fullName>
    </submittedName>
</protein>
<organism evidence="3 4">
    <name type="scientific">Stutzerimonas xanthomarina</name>
    <dbReference type="NCBI Taxonomy" id="271420"/>
    <lineage>
        <taxon>Bacteria</taxon>
        <taxon>Pseudomonadati</taxon>
        <taxon>Pseudomonadota</taxon>
        <taxon>Gammaproteobacteria</taxon>
        <taxon>Pseudomonadales</taxon>
        <taxon>Pseudomonadaceae</taxon>
        <taxon>Stutzerimonas</taxon>
    </lineage>
</organism>
<dbReference type="CDD" id="cd05233">
    <property type="entry name" value="SDR_c"/>
    <property type="match status" value="1"/>
</dbReference>
<evidence type="ECO:0000313" key="3">
    <source>
        <dbReference type="EMBL" id="RRV13409.1"/>
    </source>
</evidence>
<sequence length="231" mass="23655">MSSLIVVTGAAGALGRAVARTFLDQGDAVLLVDYNESALRAAYEEVPGKKTFVVADLTDGPATQAALEQALQAHGPATVLCNIAGGFDMGQEVHATDDAVWQRMLDMNVSTALNACRAIVPGMLASGRGKIINIAAAAAVRGQPAMGAYCASKSVVARITESMAAELREKGINVNAIAPSIIDTPANRGAMPDADPSKWVSTAQLADVVSFLASDRASAIHGAVIPVVGLS</sequence>
<dbReference type="PANTHER" id="PTHR42760:SF135">
    <property type="entry name" value="BLL7886 PROTEIN"/>
    <property type="match status" value="1"/>
</dbReference>
<dbReference type="PANTHER" id="PTHR42760">
    <property type="entry name" value="SHORT-CHAIN DEHYDROGENASES/REDUCTASES FAMILY MEMBER"/>
    <property type="match status" value="1"/>
</dbReference>
<evidence type="ECO:0000256" key="2">
    <source>
        <dbReference type="RuleBase" id="RU000363"/>
    </source>
</evidence>
<gene>
    <name evidence="3" type="ORF">EGJ28_07295</name>
</gene>
<comment type="caution">
    <text evidence="3">The sequence shown here is derived from an EMBL/GenBank/DDBJ whole genome shotgun (WGS) entry which is preliminary data.</text>
</comment>